<name>A0A9W8EC75_9FUNG</name>
<feature type="region of interest" description="Disordered" evidence="8">
    <location>
        <begin position="60"/>
        <end position="83"/>
    </location>
</feature>
<keyword evidence="7" id="KW-0539">Nucleus</keyword>
<comment type="caution">
    <text evidence="10">The sequence shown here is derived from an EMBL/GenBank/DDBJ whole genome shotgun (WGS) entry which is preliminary data.</text>
</comment>
<feature type="domain" description="Zn(2)-C6 fungal-type" evidence="9">
    <location>
        <begin position="26"/>
        <end position="55"/>
    </location>
</feature>
<evidence type="ECO:0000256" key="2">
    <source>
        <dbReference type="ARBA" id="ARBA00022723"/>
    </source>
</evidence>
<dbReference type="PANTHER" id="PTHR31313">
    <property type="entry name" value="TY1 ENHANCER ACTIVATOR"/>
    <property type="match status" value="1"/>
</dbReference>
<dbReference type="Proteomes" id="UP001151582">
    <property type="component" value="Unassembled WGS sequence"/>
</dbReference>
<dbReference type="GO" id="GO:0000981">
    <property type="term" value="F:DNA-binding transcription factor activity, RNA polymerase II-specific"/>
    <property type="evidence" value="ECO:0007669"/>
    <property type="project" value="InterPro"/>
</dbReference>
<feature type="region of interest" description="Disordered" evidence="8">
    <location>
        <begin position="191"/>
        <end position="218"/>
    </location>
</feature>
<evidence type="ECO:0000256" key="6">
    <source>
        <dbReference type="ARBA" id="ARBA00023163"/>
    </source>
</evidence>
<dbReference type="GO" id="GO:0003677">
    <property type="term" value="F:DNA binding"/>
    <property type="evidence" value="ECO:0007669"/>
    <property type="project" value="UniProtKB-KW"/>
</dbReference>
<dbReference type="SMART" id="SM00066">
    <property type="entry name" value="GAL4"/>
    <property type="match status" value="1"/>
</dbReference>
<dbReference type="SUPFAM" id="SSF57701">
    <property type="entry name" value="Zn2/Cys6 DNA-binding domain"/>
    <property type="match status" value="1"/>
</dbReference>
<evidence type="ECO:0000259" key="9">
    <source>
        <dbReference type="PROSITE" id="PS50048"/>
    </source>
</evidence>
<dbReference type="PROSITE" id="PS00463">
    <property type="entry name" value="ZN2_CY6_FUNGAL_1"/>
    <property type="match status" value="1"/>
</dbReference>
<dbReference type="InterPro" id="IPR051615">
    <property type="entry name" value="Transcr_Regulatory_Elem"/>
</dbReference>
<reference evidence="10" key="1">
    <citation type="submission" date="2022-07" db="EMBL/GenBank/DDBJ databases">
        <title>Phylogenomic reconstructions and comparative analyses of Kickxellomycotina fungi.</title>
        <authorList>
            <person name="Reynolds N.K."/>
            <person name="Stajich J.E."/>
            <person name="Barry K."/>
            <person name="Grigoriev I.V."/>
            <person name="Crous P."/>
            <person name="Smith M.E."/>
        </authorList>
    </citation>
    <scope>NUCLEOTIDE SEQUENCE</scope>
    <source>
        <strain evidence="10">RSA 567</strain>
    </source>
</reference>
<keyword evidence="6" id="KW-0804">Transcription</keyword>
<dbReference type="GO" id="GO:0005634">
    <property type="term" value="C:nucleus"/>
    <property type="evidence" value="ECO:0007669"/>
    <property type="project" value="UniProtKB-SubCell"/>
</dbReference>
<evidence type="ECO:0000313" key="11">
    <source>
        <dbReference type="Proteomes" id="UP001151582"/>
    </source>
</evidence>
<keyword evidence="5" id="KW-0238">DNA-binding</keyword>
<dbReference type="GO" id="GO:0008270">
    <property type="term" value="F:zinc ion binding"/>
    <property type="evidence" value="ECO:0007669"/>
    <property type="project" value="InterPro"/>
</dbReference>
<protein>
    <recommendedName>
        <fullName evidence="9">Zn(2)-C6 fungal-type domain-containing protein</fullName>
    </recommendedName>
</protein>
<evidence type="ECO:0000256" key="7">
    <source>
        <dbReference type="ARBA" id="ARBA00023242"/>
    </source>
</evidence>
<keyword evidence="2" id="KW-0479">Metal-binding</keyword>
<dbReference type="Gene3D" id="4.10.240.10">
    <property type="entry name" value="Zn(2)-C6 fungal-type DNA-binding domain"/>
    <property type="match status" value="1"/>
</dbReference>
<evidence type="ECO:0000256" key="5">
    <source>
        <dbReference type="ARBA" id="ARBA00023125"/>
    </source>
</evidence>
<dbReference type="Pfam" id="PF00172">
    <property type="entry name" value="Zn_clus"/>
    <property type="match status" value="1"/>
</dbReference>
<dbReference type="PROSITE" id="PS50048">
    <property type="entry name" value="ZN2_CY6_FUNGAL_2"/>
    <property type="match status" value="1"/>
</dbReference>
<evidence type="ECO:0000256" key="3">
    <source>
        <dbReference type="ARBA" id="ARBA00022833"/>
    </source>
</evidence>
<dbReference type="InterPro" id="IPR001138">
    <property type="entry name" value="Zn2Cys6_DnaBD"/>
</dbReference>
<dbReference type="EMBL" id="JANBQB010000281">
    <property type="protein sequence ID" value="KAJ1978370.1"/>
    <property type="molecule type" value="Genomic_DNA"/>
</dbReference>
<dbReference type="CDD" id="cd00067">
    <property type="entry name" value="GAL4"/>
    <property type="match status" value="1"/>
</dbReference>
<evidence type="ECO:0000256" key="1">
    <source>
        <dbReference type="ARBA" id="ARBA00004123"/>
    </source>
</evidence>
<accession>A0A9W8EC75</accession>
<evidence type="ECO:0000256" key="4">
    <source>
        <dbReference type="ARBA" id="ARBA00023015"/>
    </source>
</evidence>
<sequence>MANFQMFTFQLTGPAADTQQRYRRNACDRCATRKVKCDGKQPCSACHKTQAPCRYSYITRQPPKLKSPTTTAAPSPSTAPPLLNHTLQASVSTTLEPPTTSVDPRPDPIVSAAHSGPAGLMISTPVTYTAHSSQSQSASPIVPTAIAMPARPEDSPVLAQPSRSPLPRDMAQYLAALIQSLTLNPPYERNELISGERTGHGPATTAGLLHSSQTQPTPLPPLSSVIARSVSDPLPHGFIRPVLAPLVNHLAQTMSLPSPPTVLATEDDVIYHPTLIRCTLHAFVKHQIRIYRNLYFQRLMRKLNCNKIAPIVLHFLMAYGSSLFLQGQHGFTLEVCRYITQLHLDRFDYYLRMEHDQHHQEVPYIALAISGACTLSTNFNCYSKYSGK</sequence>
<dbReference type="AlphaFoldDB" id="A0A9W8EC75"/>
<gene>
    <name evidence="10" type="ORF">H4R34_003228</name>
</gene>
<keyword evidence="4" id="KW-0805">Transcription regulation</keyword>
<feature type="compositionally biased region" description="Low complexity" evidence="8">
    <location>
        <begin position="67"/>
        <end position="76"/>
    </location>
</feature>
<organism evidence="10 11">
    <name type="scientific">Dimargaris verticillata</name>
    <dbReference type="NCBI Taxonomy" id="2761393"/>
    <lineage>
        <taxon>Eukaryota</taxon>
        <taxon>Fungi</taxon>
        <taxon>Fungi incertae sedis</taxon>
        <taxon>Zoopagomycota</taxon>
        <taxon>Kickxellomycotina</taxon>
        <taxon>Dimargaritomycetes</taxon>
        <taxon>Dimargaritales</taxon>
        <taxon>Dimargaritaceae</taxon>
        <taxon>Dimargaris</taxon>
    </lineage>
</organism>
<evidence type="ECO:0000256" key="8">
    <source>
        <dbReference type="SAM" id="MobiDB-lite"/>
    </source>
</evidence>
<keyword evidence="11" id="KW-1185">Reference proteome</keyword>
<dbReference type="InterPro" id="IPR036864">
    <property type="entry name" value="Zn2-C6_fun-type_DNA-bd_sf"/>
</dbReference>
<proteinExistence type="predicted"/>
<dbReference type="OrthoDB" id="39175at2759"/>
<evidence type="ECO:0000313" key="10">
    <source>
        <dbReference type="EMBL" id="KAJ1978370.1"/>
    </source>
</evidence>
<comment type="subcellular location">
    <subcellularLocation>
        <location evidence="1">Nucleus</location>
    </subcellularLocation>
</comment>
<keyword evidence="3" id="KW-0862">Zinc</keyword>
<dbReference type="PANTHER" id="PTHR31313:SF81">
    <property type="entry name" value="TY1 ENHANCER ACTIVATOR"/>
    <property type="match status" value="1"/>
</dbReference>